<dbReference type="RefSeq" id="WP_386049814.1">
    <property type="nucleotide sequence ID" value="NZ_JBHUIO010000025.1"/>
</dbReference>
<feature type="domain" description="HTH cro/C1-type" evidence="2">
    <location>
        <begin position="7"/>
        <end position="62"/>
    </location>
</feature>
<keyword evidence="4" id="KW-1185">Reference proteome</keyword>
<dbReference type="InterPro" id="IPR001387">
    <property type="entry name" value="Cro/C1-type_HTH"/>
</dbReference>
<gene>
    <name evidence="3" type="ORF">ACFSOY_21015</name>
</gene>
<protein>
    <submittedName>
        <fullName evidence="3">Helix-turn-helix domain-containing protein</fullName>
    </submittedName>
</protein>
<dbReference type="PANTHER" id="PTHR46558">
    <property type="entry name" value="TRACRIPTIONAL REGULATORY PROTEIN-RELATED-RELATED"/>
    <property type="match status" value="1"/>
</dbReference>
<reference evidence="4" key="1">
    <citation type="journal article" date="2019" name="Int. J. Syst. Evol. Microbiol.">
        <title>The Global Catalogue of Microorganisms (GCM) 10K type strain sequencing project: providing services to taxonomists for standard genome sequencing and annotation.</title>
        <authorList>
            <consortium name="The Broad Institute Genomics Platform"/>
            <consortium name="The Broad Institute Genome Sequencing Center for Infectious Disease"/>
            <person name="Wu L."/>
            <person name="Ma J."/>
        </authorList>
    </citation>
    <scope>NUCLEOTIDE SEQUENCE [LARGE SCALE GENOMIC DNA]</scope>
    <source>
        <strain evidence="4">CGMCC 1.13574</strain>
    </source>
</reference>
<dbReference type="CDD" id="cd00093">
    <property type="entry name" value="HTH_XRE"/>
    <property type="match status" value="2"/>
</dbReference>
<accession>A0ABW5A3B2</accession>
<feature type="domain" description="HTH cro/C1-type" evidence="2">
    <location>
        <begin position="90"/>
        <end position="144"/>
    </location>
</feature>
<dbReference type="Pfam" id="PF01381">
    <property type="entry name" value="HTH_3"/>
    <property type="match status" value="2"/>
</dbReference>
<dbReference type="Proteomes" id="UP001597343">
    <property type="component" value="Unassembled WGS sequence"/>
</dbReference>
<sequence>MIIGDRLKKLRKKRGWTQEDLAARLGIGRTTYAGYEQEGYRTPDVETLYRLADILECLPDYLVGRSDSLDVEVEDAPINDQIEVVLAERLRALRMARGWTQNYLAESLGITRPAYTAYESGSRKPNYETLQAIARIFNVTLDTLLSSAQSRTVAEIRNEIVNDLVLDVNGDELSDGAKDRSDHLSPTLLLQILDKLKTIESEIKSELSSINSKLDTIAAQVEQNTELIAKVEELDTDVRLIKKLLTNQ</sequence>
<dbReference type="Gene3D" id="1.10.260.40">
    <property type="entry name" value="lambda repressor-like DNA-binding domains"/>
    <property type="match status" value="2"/>
</dbReference>
<dbReference type="InterPro" id="IPR010982">
    <property type="entry name" value="Lambda_DNA-bd_dom_sf"/>
</dbReference>
<evidence type="ECO:0000256" key="1">
    <source>
        <dbReference type="ARBA" id="ARBA00023125"/>
    </source>
</evidence>
<evidence type="ECO:0000313" key="4">
    <source>
        <dbReference type="Proteomes" id="UP001597343"/>
    </source>
</evidence>
<evidence type="ECO:0000313" key="3">
    <source>
        <dbReference type="EMBL" id="MFD2172429.1"/>
    </source>
</evidence>
<dbReference type="SMART" id="SM00530">
    <property type="entry name" value="HTH_XRE"/>
    <property type="match status" value="2"/>
</dbReference>
<dbReference type="PANTHER" id="PTHR46558:SF14">
    <property type="entry name" value="HTH-TYPE TRANSCRIPTIONAL REGULATOR ANSR"/>
    <property type="match status" value="1"/>
</dbReference>
<dbReference type="EMBL" id="JBHUIO010000025">
    <property type="protein sequence ID" value="MFD2172429.1"/>
    <property type="molecule type" value="Genomic_DNA"/>
</dbReference>
<keyword evidence="1" id="KW-0238">DNA-binding</keyword>
<dbReference type="SUPFAM" id="SSF47413">
    <property type="entry name" value="lambda repressor-like DNA-binding domains"/>
    <property type="match status" value="2"/>
</dbReference>
<dbReference type="PROSITE" id="PS50943">
    <property type="entry name" value="HTH_CROC1"/>
    <property type="match status" value="2"/>
</dbReference>
<evidence type="ECO:0000259" key="2">
    <source>
        <dbReference type="PROSITE" id="PS50943"/>
    </source>
</evidence>
<proteinExistence type="predicted"/>
<organism evidence="3 4">
    <name type="scientific">Tumebacillus lipolyticus</name>
    <dbReference type="NCBI Taxonomy" id="1280370"/>
    <lineage>
        <taxon>Bacteria</taxon>
        <taxon>Bacillati</taxon>
        <taxon>Bacillota</taxon>
        <taxon>Bacilli</taxon>
        <taxon>Bacillales</taxon>
        <taxon>Alicyclobacillaceae</taxon>
        <taxon>Tumebacillus</taxon>
    </lineage>
</organism>
<name>A0ABW5A3B2_9BACL</name>
<comment type="caution">
    <text evidence="3">The sequence shown here is derived from an EMBL/GenBank/DDBJ whole genome shotgun (WGS) entry which is preliminary data.</text>
</comment>